<sequence length="323" mass="36229">MIRLLKCSVNNNLTLVLLTVLFTAILLQSCKNDKKQDQSKPVEVEKEKVVEIVTESMDFQMPDTITSGWNTFRYINKSPQVHFFLVEKYPEGKTIADAQAEVVPYFSSGMNFINEGDNEKAMDEFGKLPKWYQDVEFSGGSGLVSAGKTCETTLELQPGYYIVECYVKMSNGEFHTTMGMIDEFVVSEAQSGIIEPTADYAIELSRENGITFKDSIPSGKHTFSVTFNDQVQHENFVGHDINLVRLNEQSDLATLESWMNWANPKGLIEPAPENFTFLGGVNDMPAGSHAYFTETLKPGTYALISEVPNTRSKNMLKTFLITD</sequence>
<dbReference type="RefSeq" id="WP_116695408.1">
    <property type="nucleotide sequence ID" value="NZ_QEHR01000010.1"/>
</dbReference>
<proteinExistence type="predicted"/>
<evidence type="ECO:0000313" key="1">
    <source>
        <dbReference type="EMBL" id="PVW13175.1"/>
    </source>
</evidence>
<dbReference type="PROSITE" id="PS51257">
    <property type="entry name" value="PROKAR_LIPOPROTEIN"/>
    <property type="match status" value="1"/>
</dbReference>
<organism evidence="1 2">
    <name type="scientific">Marixanthomonas spongiae</name>
    <dbReference type="NCBI Taxonomy" id="2174845"/>
    <lineage>
        <taxon>Bacteria</taxon>
        <taxon>Pseudomonadati</taxon>
        <taxon>Bacteroidota</taxon>
        <taxon>Flavobacteriia</taxon>
        <taxon>Flavobacteriales</taxon>
        <taxon>Flavobacteriaceae</taxon>
        <taxon>Marixanthomonas</taxon>
    </lineage>
</organism>
<accession>A0A2U0HWE4</accession>
<dbReference type="AlphaFoldDB" id="A0A2U0HWE4"/>
<protein>
    <submittedName>
        <fullName evidence="1">Uncharacterized protein</fullName>
    </submittedName>
</protein>
<comment type="caution">
    <text evidence="1">The sequence shown here is derived from an EMBL/GenBank/DDBJ whole genome shotgun (WGS) entry which is preliminary data.</text>
</comment>
<evidence type="ECO:0000313" key="2">
    <source>
        <dbReference type="Proteomes" id="UP000245962"/>
    </source>
</evidence>
<dbReference type="OrthoDB" id="1437689at2"/>
<dbReference type="EMBL" id="QEHR01000010">
    <property type="protein sequence ID" value="PVW13175.1"/>
    <property type="molecule type" value="Genomic_DNA"/>
</dbReference>
<gene>
    <name evidence="1" type="ORF">DDV96_13790</name>
</gene>
<reference evidence="1 2" key="1">
    <citation type="submission" date="2018-04" db="EMBL/GenBank/DDBJ databases">
        <title>Marixanthomonas spongiae HN-E44 sp. nov., isolated from a marine sponge.</title>
        <authorList>
            <person name="Luo L."/>
            <person name="Zhuang L."/>
        </authorList>
    </citation>
    <scope>NUCLEOTIDE SEQUENCE [LARGE SCALE GENOMIC DNA]</scope>
    <source>
        <strain evidence="1 2">HN-E44</strain>
    </source>
</reference>
<name>A0A2U0HWE4_9FLAO</name>
<keyword evidence="2" id="KW-1185">Reference proteome</keyword>
<dbReference type="Proteomes" id="UP000245962">
    <property type="component" value="Unassembled WGS sequence"/>
</dbReference>